<keyword evidence="2" id="KW-1185">Reference proteome</keyword>
<protein>
    <submittedName>
        <fullName evidence="1">Uncharacterized protein</fullName>
    </submittedName>
</protein>
<reference evidence="1 2" key="1">
    <citation type="submission" date="2021-06" db="EMBL/GenBank/DDBJ databases">
        <title>Caerostris extrusa draft genome.</title>
        <authorList>
            <person name="Kono N."/>
            <person name="Arakawa K."/>
        </authorList>
    </citation>
    <scope>NUCLEOTIDE SEQUENCE [LARGE SCALE GENOMIC DNA]</scope>
</reference>
<dbReference type="AlphaFoldDB" id="A0AAV4Q7C8"/>
<gene>
    <name evidence="1" type="ORF">CEXT_598241</name>
</gene>
<evidence type="ECO:0000313" key="1">
    <source>
        <dbReference type="EMBL" id="GIY04514.1"/>
    </source>
</evidence>
<proteinExistence type="predicted"/>
<dbReference type="Proteomes" id="UP001054945">
    <property type="component" value="Unassembled WGS sequence"/>
</dbReference>
<evidence type="ECO:0000313" key="2">
    <source>
        <dbReference type="Proteomes" id="UP001054945"/>
    </source>
</evidence>
<accession>A0AAV4Q7C8</accession>
<name>A0AAV4Q7C8_CAEEX</name>
<organism evidence="1 2">
    <name type="scientific">Caerostris extrusa</name>
    <name type="common">Bark spider</name>
    <name type="synonym">Caerostris bankana</name>
    <dbReference type="NCBI Taxonomy" id="172846"/>
    <lineage>
        <taxon>Eukaryota</taxon>
        <taxon>Metazoa</taxon>
        <taxon>Ecdysozoa</taxon>
        <taxon>Arthropoda</taxon>
        <taxon>Chelicerata</taxon>
        <taxon>Arachnida</taxon>
        <taxon>Araneae</taxon>
        <taxon>Araneomorphae</taxon>
        <taxon>Entelegynae</taxon>
        <taxon>Araneoidea</taxon>
        <taxon>Araneidae</taxon>
        <taxon>Caerostris</taxon>
    </lineage>
</organism>
<comment type="caution">
    <text evidence="1">The sequence shown here is derived from an EMBL/GenBank/DDBJ whole genome shotgun (WGS) entry which is preliminary data.</text>
</comment>
<sequence length="90" mass="10582">MSARHDRVRTTIIFNATGMSTTRFVTSPSCHITRFVPRNTTDAVLLNGNFGYNQYIKTRTRIQETLVRTLRDKNLFRIWGKRDNYEEAKL</sequence>
<dbReference type="EMBL" id="BPLR01005718">
    <property type="protein sequence ID" value="GIY04514.1"/>
    <property type="molecule type" value="Genomic_DNA"/>
</dbReference>